<evidence type="ECO:0000256" key="5">
    <source>
        <dbReference type="PIRSR" id="PIRSR619791-2"/>
    </source>
</evidence>
<keyword evidence="8" id="KW-1185">Reference proteome</keyword>
<keyword evidence="4 5" id="KW-0408">Iron</keyword>
<dbReference type="OrthoDB" id="823504at2759"/>
<dbReference type="InterPro" id="IPR050783">
    <property type="entry name" value="Oxylipin_biosynth_metab"/>
</dbReference>
<dbReference type="GO" id="GO:0004497">
    <property type="term" value="F:monooxygenase activity"/>
    <property type="evidence" value="ECO:0007669"/>
    <property type="project" value="InterPro"/>
</dbReference>
<feature type="compositionally biased region" description="Basic and acidic residues" evidence="6">
    <location>
        <begin position="7"/>
        <end position="25"/>
    </location>
</feature>
<dbReference type="GO" id="GO:0005506">
    <property type="term" value="F:iron ion binding"/>
    <property type="evidence" value="ECO:0007669"/>
    <property type="project" value="InterPro"/>
</dbReference>
<feature type="region of interest" description="Disordered" evidence="6">
    <location>
        <begin position="1"/>
        <end position="29"/>
    </location>
</feature>
<sequence length="1132" mass="126186">MSLLSKLYDKAKDAKDAKSDDKPDALWHPSTDWYDGPTGQALKDIVETLLLSLRPAPEALDGYYDNQLDAKTDSRDRNIVAKLNDLLAPYVSKEAKPAISAKIAALVDKIIHPGAENDRLGFFEDLLSVLSTSPPDSKAGRLLANKAVGVLYNAIPHPVDALLDKDYTFRQADGSKNNIHVHSVGQAGQPYARSVQPKKSIHPSTLPDPELIFEHLLKARDRVDHAGGNSALTFAFASLVTHSLFKTRISNLWINDASSYLDLSPLYGNNAEEVKSVRDPSSGGRGLIYPDTFADAGLAFLPPAVGALLIVFNRNHNYIAGQLLKLNEKKKWAPYPISDAAKAMQQDDEIFETARLVNCGHFISMIMNDYVAGFLGLSEGNAWSINAFDPIKLLNGTKVQRGEGNHVSVEFNLLYRWHTTTSARDEEWTKDFFTGPASPLFPNKDMEKISVPELIGSLGSYITAATKAPPHKRAFAGLSRGPDGKFNSDDLARILQDATESPAGQYRARGTPAVLKPIEMLGINQARRWGVCTMNEFRAWLGLKQFDSFEEWNPDKEIANAARDLYGHVDNLELYVGLQCEQHMPLSPGLRFSCGYTMTRAVLSDAIALIRGDRFYTTSFTPETLTTWGFHDATTRPDSGGLGAHLPKLLMRHFPRHYPFNNVYGIFPFFTPKKMKESLERQGVITKNPPNYVFDRPAAPGSIPKFIDTFEAINVVFNDPTKFVSGYNLSGLGDGYGFMMAIDKVPQHDKDKAMAVGATVGPKPQFDGYVKWFKEITQKELKEQTFRVGKTNYVDVWQLVKTVHTYWAADQLCGISLKTKENPRGKYTVNEVFDYFCDLFTASFLGLGDTERFWELLQKARKASDVIQGATRESVIRVGPDLEDPKGKSDPYRVGVLKGWAREIQDYYCPPEELGWWQFISRLTATKRPVNELVANIVGLANGSSVNQAHTALNVIDFYLEDSRKEYLKDILRLIAKDDADSNKRLRGYIREAMRLNPQFTGLWRVAVVETDVPGVGKVKPGERIWGGFKKAHLNPMDFPNPTTVDPTRDPSKYQLNGGGFHLCIGVDFAIDVIAEILKIILPLKGLRRAPGDAGRLVMTTKIFNLVETNQYVKPDGSLSDWPQSMKIAWDD</sequence>
<dbReference type="AlphaFoldDB" id="A0A9W8JGQ2"/>
<dbReference type="Proteomes" id="UP001140091">
    <property type="component" value="Unassembled WGS sequence"/>
</dbReference>
<evidence type="ECO:0000313" key="8">
    <source>
        <dbReference type="Proteomes" id="UP001140091"/>
    </source>
</evidence>
<dbReference type="EMBL" id="JANBPK010000749">
    <property type="protein sequence ID" value="KAJ2933208.1"/>
    <property type="molecule type" value="Genomic_DNA"/>
</dbReference>
<dbReference type="InterPro" id="IPR019791">
    <property type="entry name" value="Haem_peroxidase_animal"/>
</dbReference>
<dbReference type="SUPFAM" id="SSF48113">
    <property type="entry name" value="Heme-dependent peroxidases"/>
    <property type="match status" value="1"/>
</dbReference>
<dbReference type="InterPro" id="IPR037120">
    <property type="entry name" value="Haem_peroxidase_sf_animal"/>
</dbReference>
<dbReference type="GO" id="GO:0006631">
    <property type="term" value="P:fatty acid metabolic process"/>
    <property type="evidence" value="ECO:0007669"/>
    <property type="project" value="UniProtKB-ARBA"/>
</dbReference>
<keyword evidence="2" id="KW-0223">Dioxygenase</keyword>
<dbReference type="GO" id="GO:0006979">
    <property type="term" value="P:response to oxidative stress"/>
    <property type="evidence" value="ECO:0007669"/>
    <property type="project" value="InterPro"/>
</dbReference>
<evidence type="ECO:0000256" key="4">
    <source>
        <dbReference type="ARBA" id="ARBA00023004"/>
    </source>
</evidence>
<dbReference type="InterPro" id="IPR036396">
    <property type="entry name" value="Cyt_P450_sf"/>
</dbReference>
<accession>A0A9W8JGQ2</accession>
<dbReference type="Gene3D" id="1.10.640.10">
    <property type="entry name" value="Haem peroxidase domain superfamily, animal type"/>
    <property type="match status" value="1"/>
</dbReference>
<gene>
    <name evidence="7" type="ORF">H1R20_g3916</name>
</gene>
<reference evidence="7" key="1">
    <citation type="submission" date="2022-06" db="EMBL/GenBank/DDBJ databases">
        <title>Genome Sequence of Candolleomyces eurysporus.</title>
        <authorList>
            <person name="Buettner E."/>
        </authorList>
    </citation>
    <scope>NUCLEOTIDE SEQUENCE</scope>
    <source>
        <strain evidence="7">VTCC 930004</strain>
    </source>
</reference>
<dbReference type="GO" id="GO:0051213">
    <property type="term" value="F:dioxygenase activity"/>
    <property type="evidence" value="ECO:0007669"/>
    <property type="project" value="UniProtKB-KW"/>
</dbReference>
<name>A0A9W8JGQ2_9AGAR</name>
<evidence type="ECO:0000313" key="7">
    <source>
        <dbReference type="EMBL" id="KAJ2933208.1"/>
    </source>
</evidence>
<evidence type="ECO:0008006" key="9">
    <source>
        <dbReference type="Google" id="ProtNLM"/>
    </source>
</evidence>
<protein>
    <recommendedName>
        <fullName evidence="9">Heme peroxidase</fullName>
    </recommendedName>
</protein>
<evidence type="ECO:0000256" key="2">
    <source>
        <dbReference type="ARBA" id="ARBA00022964"/>
    </source>
</evidence>
<dbReference type="GO" id="GO:0016705">
    <property type="term" value="F:oxidoreductase activity, acting on paired donors, with incorporation or reduction of molecular oxygen"/>
    <property type="evidence" value="ECO:0007669"/>
    <property type="project" value="InterPro"/>
</dbReference>
<organism evidence="7 8">
    <name type="scientific">Candolleomyces eurysporus</name>
    <dbReference type="NCBI Taxonomy" id="2828524"/>
    <lineage>
        <taxon>Eukaryota</taxon>
        <taxon>Fungi</taxon>
        <taxon>Dikarya</taxon>
        <taxon>Basidiomycota</taxon>
        <taxon>Agaricomycotina</taxon>
        <taxon>Agaricomycetes</taxon>
        <taxon>Agaricomycetidae</taxon>
        <taxon>Agaricales</taxon>
        <taxon>Agaricineae</taxon>
        <taxon>Psathyrellaceae</taxon>
        <taxon>Candolleomyces</taxon>
    </lineage>
</organism>
<keyword evidence="5" id="KW-0349">Heme</keyword>
<dbReference type="Gene3D" id="1.10.630.10">
    <property type="entry name" value="Cytochrome P450"/>
    <property type="match status" value="1"/>
</dbReference>
<dbReference type="GO" id="GO:0020037">
    <property type="term" value="F:heme binding"/>
    <property type="evidence" value="ECO:0007669"/>
    <property type="project" value="InterPro"/>
</dbReference>
<keyword evidence="3" id="KW-0560">Oxidoreductase</keyword>
<dbReference type="GO" id="GO:0004601">
    <property type="term" value="F:peroxidase activity"/>
    <property type="evidence" value="ECO:0007669"/>
    <property type="project" value="InterPro"/>
</dbReference>
<comment type="caution">
    <text evidence="7">The sequence shown here is derived from an EMBL/GenBank/DDBJ whole genome shotgun (WGS) entry which is preliminary data.</text>
</comment>
<dbReference type="InterPro" id="IPR010255">
    <property type="entry name" value="Haem_peroxidase_sf"/>
</dbReference>
<dbReference type="SUPFAM" id="SSF48264">
    <property type="entry name" value="Cytochrome P450"/>
    <property type="match status" value="1"/>
</dbReference>
<dbReference type="Pfam" id="PF03098">
    <property type="entry name" value="An_peroxidase"/>
    <property type="match status" value="1"/>
</dbReference>
<proteinExistence type="predicted"/>
<evidence type="ECO:0000256" key="6">
    <source>
        <dbReference type="SAM" id="MobiDB-lite"/>
    </source>
</evidence>
<feature type="non-terminal residue" evidence="7">
    <location>
        <position position="1132"/>
    </location>
</feature>
<dbReference type="PANTHER" id="PTHR11903:SF37">
    <property type="entry name" value="PSI-PRODUCING OXYGENASE A"/>
    <property type="match status" value="1"/>
</dbReference>
<evidence type="ECO:0000256" key="1">
    <source>
        <dbReference type="ARBA" id="ARBA00022723"/>
    </source>
</evidence>
<feature type="binding site" description="axial binding residue" evidence="5">
    <location>
        <position position="418"/>
    </location>
    <ligand>
        <name>heme b</name>
        <dbReference type="ChEBI" id="CHEBI:60344"/>
    </ligand>
    <ligandPart>
        <name>Fe</name>
        <dbReference type="ChEBI" id="CHEBI:18248"/>
    </ligandPart>
</feature>
<dbReference type="PRINTS" id="PR00457">
    <property type="entry name" value="ANPEROXIDASE"/>
</dbReference>
<dbReference type="PANTHER" id="PTHR11903">
    <property type="entry name" value="PROSTAGLANDIN G/H SYNTHASE"/>
    <property type="match status" value="1"/>
</dbReference>
<keyword evidence="1 5" id="KW-0479">Metal-binding</keyword>
<dbReference type="PROSITE" id="PS50292">
    <property type="entry name" value="PEROXIDASE_3"/>
    <property type="match status" value="1"/>
</dbReference>
<evidence type="ECO:0000256" key="3">
    <source>
        <dbReference type="ARBA" id="ARBA00023002"/>
    </source>
</evidence>